<proteinExistence type="predicted"/>
<protein>
    <submittedName>
        <fullName evidence="2">Uncharacterized protein</fullName>
    </submittedName>
</protein>
<accession>A0ABX1FAA8</accession>
<feature type="transmembrane region" description="Helical" evidence="1">
    <location>
        <begin position="101"/>
        <end position="122"/>
    </location>
</feature>
<keyword evidence="1" id="KW-0812">Transmembrane</keyword>
<dbReference type="Proteomes" id="UP001515943">
    <property type="component" value="Unassembled WGS sequence"/>
</dbReference>
<comment type="caution">
    <text evidence="2">The sequence shown here is derived from an EMBL/GenBank/DDBJ whole genome shotgun (WGS) entry which is preliminary data.</text>
</comment>
<dbReference type="RefSeq" id="WP_167969847.1">
    <property type="nucleotide sequence ID" value="NZ_VSRL01000005.1"/>
</dbReference>
<organism evidence="2 3">
    <name type="scientific">Lentzea indica</name>
    <dbReference type="NCBI Taxonomy" id="2604800"/>
    <lineage>
        <taxon>Bacteria</taxon>
        <taxon>Bacillati</taxon>
        <taxon>Actinomycetota</taxon>
        <taxon>Actinomycetes</taxon>
        <taxon>Pseudonocardiales</taxon>
        <taxon>Pseudonocardiaceae</taxon>
        <taxon>Lentzea</taxon>
    </lineage>
</organism>
<keyword evidence="1" id="KW-0472">Membrane</keyword>
<gene>
    <name evidence="2" type="ORF">FXN61_02590</name>
</gene>
<reference evidence="2 3" key="1">
    <citation type="submission" date="2019-08" db="EMBL/GenBank/DDBJ databases">
        <title>Lentzea from Indian Himalayas.</title>
        <authorList>
            <person name="Mandal S."/>
            <person name="Mallick Gupta A."/>
            <person name="Maiti P.K."/>
            <person name="Sarkar J."/>
            <person name="Mandal S."/>
        </authorList>
    </citation>
    <scope>NUCLEOTIDE SEQUENCE [LARGE SCALE GENOMIC DNA]</scope>
    <source>
        <strain evidence="2 3">PSKA42</strain>
    </source>
</reference>
<feature type="transmembrane region" description="Helical" evidence="1">
    <location>
        <begin position="188"/>
        <end position="205"/>
    </location>
</feature>
<feature type="transmembrane region" description="Helical" evidence="1">
    <location>
        <begin position="301"/>
        <end position="322"/>
    </location>
</feature>
<feature type="transmembrane region" description="Helical" evidence="1">
    <location>
        <begin position="217"/>
        <end position="235"/>
    </location>
</feature>
<evidence type="ECO:0000313" key="3">
    <source>
        <dbReference type="Proteomes" id="UP001515943"/>
    </source>
</evidence>
<feature type="transmembrane region" description="Helical" evidence="1">
    <location>
        <begin position="241"/>
        <end position="258"/>
    </location>
</feature>
<feature type="transmembrane region" description="Helical" evidence="1">
    <location>
        <begin position="278"/>
        <end position="295"/>
    </location>
</feature>
<keyword evidence="3" id="KW-1185">Reference proteome</keyword>
<feature type="transmembrane region" description="Helical" evidence="1">
    <location>
        <begin position="162"/>
        <end position="182"/>
    </location>
</feature>
<sequence length="326" mass="35467">MSSPPEPTQPIASVSARHAGLHAPVAVATVLIAYSFLGGLWLNRHGYSPEWLVVVREWFNKPLGLGEDFGFLAIALLLMSVGHLLTARAMTSPWAVFAKRLAWQALPPAAIAAVLGLLFSLFADPLPLAFDYQANPLLFSLLVGLAFAGLLVLTAPLLPRQWPVAVVAQLAVVTFTLTVAGIADVPQLGILAALVTLPIIGELLWLSRKGLARFWEAAPLALFCFALLMVCEHLFREARDWWFPVAAVSALMLMLLAVRGDARAEHPRPVEWLVSRSYYLVVLCGVLAYPLVGLLDLLSLPISYVVSLLVWGLGAELLHRWFGKST</sequence>
<dbReference type="EMBL" id="VSRL01000005">
    <property type="protein sequence ID" value="NKE55767.1"/>
    <property type="molecule type" value="Genomic_DNA"/>
</dbReference>
<feature type="transmembrane region" description="Helical" evidence="1">
    <location>
        <begin position="134"/>
        <end position="155"/>
    </location>
</feature>
<keyword evidence="1" id="KW-1133">Transmembrane helix</keyword>
<evidence type="ECO:0000256" key="1">
    <source>
        <dbReference type="SAM" id="Phobius"/>
    </source>
</evidence>
<evidence type="ECO:0000313" key="2">
    <source>
        <dbReference type="EMBL" id="NKE55767.1"/>
    </source>
</evidence>
<feature type="transmembrane region" description="Helical" evidence="1">
    <location>
        <begin position="69"/>
        <end position="89"/>
    </location>
</feature>
<name>A0ABX1FAA8_9PSEU</name>
<feature type="transmembrane region" description="Helical" evidence="1">
    <location>
        <begin position="21"/>
        <end position="42"/>
    </location>
</feature>